<gene>
    <name evidence="2" type="primary">ACLY</name>
    <name evidence="2" type="ORF">TNIN_219071</name>
</gene>
<dbReference type="Proteomes" id="UP000886998">
    <property type="component" value="Unassembled WGS sequence"/>
</dbReference>
<sequence>MSAKAITEATGKSLLSKFLCSSSVVKSQFAVVDENSDWQQVVEENPWLLKEKLVVKPDQLIKRRGKLGLIKVNTDLSGARAWIDERMNKVVK</sequence>
<name>A0A8X7CED0_9ARAC</name>
<keyword evidence="3" id="KW-1185">Reference proteome</keyword>
<dbReference type="EMBL" id="BMAV01015819">
    <property type="protein sequence ID" value="GFY66093.1"/>
    <property type="molecule type" value="Genomic_DNA"/>
</dbReference>
<dbReference type="Gene3D" id="3.30.470.110">
    <property type="match status" value="1"/>
</dbReference>
<organism evidence="2 3">
    <name type="scientific">Trichonephila inaurata madagascariensis</name>
    <dbReference type="NCBI Taxonomy" id="2747483"/>
    <lineage>
        <taxon>Eukaryota</taxon>
        <taxon>Metazoa</taxon>
        <taxon>Ecdysozoa</taxon>
        <taxon>Arthropoda</taxon>
        <taxon>Chelicerata</taxon>
        <taxon>Arachnida</taxon>
        <taxon>Araneae</taxon>
        <taxon>Araneomorphae</taxon>
        <taxon>Entelegynae</taxon>
        <taxon>Araneoidea</taxon>
        <taxon>Nephilidae</taxon>
        <taxon>Trichonephila</taxon>
        <taxon>Trichonephila inaurata</taxon>
    </lineage>
</organism>
<dbReference type="SUPFAM" id="SSF56059">
    <property type="entry name" value="Glutathione synthetase ATP-binding domain-like"/>
    <property type="match status" value="1"/>
</dbReference>
<feature type="non-terminal residue" evidence="2">
    <location>
        <position position="1"/>
    </location>
</feature>
<dbReference type="AlphaFoldDB" id="A0A8X7CED0"/>
<dbReference type="Pfam" id="PF24948">
    <property type="entry name" value="Citrate_synth_N"/>
    <property type="match status" value="1"/>
</dbReference>
<protein>
    <submittedName>
        <fullName evidence="2">ATP-citrate synthase</fullName>
    </submittedName>
</protein>
<comment type="caution">
    <text evidence="2">The sequence shown here is derived from an EMBL/GenBank/DDBJ whole genome shotgun (WGS) entry which is preliminary data.</text>
</comment>
<dbReference type="OrthoDB" id="3261737at2759"/>
<evidence type="ECO:0000259" key="1">
    <source>
        <dbReference type="Pfam" id="PF24948"/>
    </source>
</evidence>
<accession>A0A8X7CED0</accession>
<evidence type="ECO:0000313" key="2">
    <source>
        <dbReference type="EMBL" id="GFY66093.1"/>
    </source>
</evidence>
<proteinExistence type="predicted"/>
<dbReference type="InterPro" id="IPR056749">
    <property type="entry name" value="Citrate_synth_N"/>
</dbReference>
<evidence type="ECO:0000313" key="3">
    <source>
        <dbReference type="Proteomes" id="UP000886998"/>
    </source>
</evidence>
<reference evidence="2" key="1">
    <citation type="submission" date="2020-08" db="EMBL/GenBank/DDBJ databases">
        <title>Multicomponent nature underlies the extraordinary mechanical properties of spider dragline silk.</title>
        <authorList>
            <person name="Kono N."/>
            <person name="Nakamura H."/>
            <person name="Mori M."/>
            <person name="Yoshida Y."/>
            <person name="Ohtoshi R."/>
            <person name="Malay A.D."/>
            <person name="Moran D.A.P."/>
            <person name="Tomita M."/>
            <person name="Numata K."/>
            <person name="Arakawa K."/>
        </authorList>
    </citation>
    <scope>NUCLEOTIDE SEQUENCE</scope>
</reference>
<feature type="domain" description="ATP-citrate synthase ATP-grasp" evidence="1">
    <location>
        <begin position="2"/>
        <end position="91"/>
    </location>
</feature>